<feature type="domain" description="Protein kinase" evidence="8">
    <location>
        <begin position="9"/>
        <end position="266"/>
    </location>
</feature>
<dbReference type="GO" id="GO:0004674">
    <property type="term" value="F:protein serine/threonine kinase activity"/>
    <property type="evidence" value="ECO:0007669"/>
    <property type="project" value="UniProtKB-KW"/>
</dbReference>
<proteinExistence type="inferred from homology"/>
<name>A0A7J0GR83_9ERIC</name>
<evidence type="ECO:0000256" key="2">
    <source>
        <dbReference type="ARBA" id="ARBA00022741"/>
    </source>
</evidence>
<dbReference type="AlphaFoldDB" id="A0A7J0GR83"/>
<evidence type="ECO:0000256" key="4">
    <source>
        <dbReference type="ARBA" id="ARBA00022840"/>
    </source>
</evidence>
<dbReference type="GO" id="GO:0005524">
    <property type="term" value="F:ATP binding"/>
    <property type="evidence" value="ECO:0007669"/>
    <property type="project" value="UniProtKB-UniRule"/>
</dbReference>
<organism evidence="9 10">
    <name type="scientific">Actinidia rufa</name>
    <dbReference type="NCBI Taxonomy" id="165716"/>
    <lineage>
        <taxon>Eukaryota</taxon>
        <taxon>Viridiplantae</taxon>
        <taxon>Streptophyta</taxon>
        <taxon>Embryophyta</taxon>
        <taxon>Tracheophyta</taxon>
        <taxon>Spermatophyta</taxon>
        <taxon>Magnoliopsida</taxon>
        <taxon>eudicotyledons</taxon>
        <taxon>Gunneridae</taxon>
        <taxon>Pentapetalae</taxon>
        <taxon>asterids</taxon>
        <taxon>Ericales</taxon>
        <taxon>Actinidiaceae</taxon>
        <taxon>Actinidia</taxon>
    </lineage>
</organism>
<evidence type="ECO:0000313" key="10">
    <source>
        <dbReference type="Proteomes" id="UP000585474"/>
    </source>
</evidence>
<dbReference type="PANTHER" id="PTHR48011">
    <property type="entry name" value="CCR4-NOT TRANSCRIPTIONAL COMPLEX SUBUNIT CAF120-RELATED"/>
    <property type="match status" value="1"/>
</dbReference>
<dbReference type="PROSITE" id="PS00107">
    <property type="entry name" value="PROTEIN_KINASE_ATP"/>
    <property type="match status" value="1"/>
</dbReference>
<accession>A0A7J0GR83</accession>
<keyword evidence="1" id="KW-0808">Transferase</keyword>
<dbReference type="Pfam" id="PF00069">
    <property type="entry name" value="Pkinase"/>
    <property type="match status" value="1"/>
</dbReference>
<dbReference type="FunFam" id="1.10.510.10:FF:001090">
    <property type="entry name" value="Serine threonine protein kinase putative"/>
    <property type="match status" value="1"/>
</dbReference>
<evidence type="ECO:0000256" key="6">
    <source>
        <dbReference type="RuleBase" id="RU000304"/>
    </source>
</evidence>
<dbReference type="Gene3D" id="1.10.510.10">
    <property type="entry name" value="Transferase(Phosphotransferase) domain 1"/>
    <property type="match status" value="1"/>
</dbReference>
<evidence type="ECO:0000256" key="3">
    <source>
        <dbReference type="ARBA" id="ARBA00022777"/>
    </source>
</evidence>
<evidence type="ECO:0000259" key="8">
    <source>
        <dbReference type="PROSITE" id="PS50011"/>
    </source>
</evidence>
<dbReference type="InterPro" id="IPR000719">
    <property type="entry name" value="Prot_kinase_dom"/>
</dbReference>
<evidence type="ECO:0000256" key="5">
    <source>
        <dbReference type="PROSITE-ProRule" id="PRU10141"/>
    </source>
</evidence>
<dbReference type="OrthoDB" id="275301at2759"/>
<gene>
    <name evidence="9" type="ORF">Acr_23g0016970</name>
</gene>
<dbReference type="PANTHER" id="PTHR48011:SF7">
    <property type="entry name" value="F10K1.14 PROTEIN"/>
    <property type="match status" value="1"/>
</dbReference>
<dbReference type="InterPro" id="IPR011009">
    <property type="entry name" value="Kinase-like_dom_sf"/>
</dbReference>
<dbReference type="InterPro" id="IPR052751">
    <property type="entry name" value="Plant_MAPKKK"/>
</dbReference>
<dbReference type="GO" id="GO:0007165">
    <property type="term" value="P:signal transduction"/>
    <property type="evidence" value="ECO:0007669"/>
    <property type="project" value="TreeGrafter"/>
</dbReference>
<dbReference type="InterPro" id="IPR008271">
    <property type="entry name" value="Ser/Thr_kinase_AS"/>
</dbReference>
<dbReference type="SUPFAM" id="SSF56112">
    <property type="entry name" value="Protein kinase-like (PK-like)"/>
    <property type="match status" value="1"/>
</dbReference>
<dbReference type="EMBL" id="BJWL01000023">
    <property type="protein sequence ID" value="GFZ13312.1"/>
    <property type="molecule type" value="Genomic_DNA"/>
</dbReference>
<keyword evidence="10" id="KW-1185">Reference proteome</keyword>
<dbReference type="InterPro" id="IPR017441">
    <property type="entry name" value="Protein_kinase_ATP_BS"/>
</dbReference>
<keyword evidence="4 5" id="KW-0067">ATP-binding</keyword>
<feature type="binding site" evidence="5">
    <location>
        <position position="38"/>
    </location>
    <ligand>
        <name>ATP</name>
        <dbReference type="ChEBI" id="CHEBI:30616"/>
    </ligand>
</feature>
<dbReference type="PROSITE" id="PS00108">
    <property type="entry name" value="PROTEIN_KINASE_ST"/>
    <property type="match status" value="1"/>
</dbReference>
<reference evidence="9 10" key="1">
    <citation type="submission" date="2019-07" db="EMBL/GenBank/DDBJ databases">
        <title>De Novo Assembly of kiwifruit Actinidia rufa.</title>
        <authorList>
            <person name="Sugita-Konishi S."/>
            <person name="Sato K."/>
            <person name="Mori E."/>
            <person name="Abe Y."/>
            <person name="Kisaki G."/>
            <person name="Hamano K."/>
            <person name="Suezawa K."/>
            <person name="Otani M."/>
            <person name="Fukuda T."/>
            <person name="Manabe T."/>
            <person name="Gomi K."/>
            <person name="Tabuchi M."/>
            <person name="Akimitsu K."/>
            <person name="Kataoka I."/>
        </authorList>
    </citation>
    <scope>NUCLEOTIDE SEQUENCE [LARGE SCALE GENOMIC DNA]</scope>
    <source>
        <strain evidence="10">cv. Fuchu</strain>
    </source>
</reference>
<evidence type="ECO:0000256" key="1">
    <source>
        <dbReference type="ARBA" id="ARBA00022679"/>
    </source>
</evidence>
<feature type="transmembrane region" description="Helical" evidence="7">
    <location>
        <begin position="418"/>
        <end position="437"/>
    </location>
</feature>
<keyword evidence="6" id="KW-0723">Serine/threonine-protein kinase</keyword>
<sequence length="452" mass="50297">MERVKRPNWVRGSCVGRGSFGTVSVAVNKSDGQVFAVKSVDRGMGSESQIEALENEIRILRSVSSPWVVKYLGDDETVEDGATSFRNLHLEYMPGGTVADVVKKSGADVDESLVRSYSWCVVSALRYVHAKGIVHCDVKGKNVLLASTAGAAKLADFGSATEISGVTPSKPCGSPLWMAPEVVRGEYQGPESDVWSLGCTVIEMVTGRPPWEDRGGDTLCRIGYSEESPEIPTQFSELGRDFVNKCLHRDQTERWSCDQLLRHPFIASSSPSDSISYSSPRCVLDWLTSEFCDEDEEIEEDESSLAWELRTQSMRQRIGKLASDSGVIWESDGWVMVRDFVSEEEGTISEYPNSIRTEEEIDETRSEYSSSVDIERPILECSDSGGGVSAERKEFGCGWWDWAVESTGEKYFTAGQDFLFLNLLYFTAVICNLLWFMNCNKLHFNSECSLSM</sequence>
<dbReference type="SMART" id="SM00220">
    <property type="entry name" value="S_TKc"/>
    <property type="match status" value="1"/>
</dbReference>
<comment type="similarity">
    <text evidence="6">Belongs to the protein kinase superfamily.</text>
</comment>
<keyword evidence="7" id="KW-0812">Transmembrane</keyword>
<keyword evidence="7" id="KW-0472">Membrane</keyword>
<comment type="caution">
    <text evidence="9">The sequence shown here is derived from an EMBL/GenBank/DDBJ whole genome shotgun (WGS) entry which is preliminary data.</text>
</comment>
<evidence type="ECO:0000313" key="9">
    <source>
        <dbReference type="EMBL" id="GFZ13312.1"/>
    </source>
</evidence>
<evidence type="ECO:0000256" key="7">
    <source>
        <dbReference type="SAM" id="Phobius"/>
    </source>
</evidence>
<dbReference type="PROSITE" id="PS50011">
    <property type="entry name" value="PROTEIN_KINASE_DOM"/>
    <property type="match status" value="1"/>
</dbReference>
<dbReference type="CDD" id="cd06606">
    <property type="entry name" value="STKc_MAPKKK"/>
    <property type="match status" value="1"/>
</dbReference>
<keyword evidence="3 9" id="KW-0418">Kinase</keyword>
<dbReference type="Proteomes" id="UP000585474">
    <property type="component" value="Unassembled WGS sequence"/>
</dbReference>
<keyword evidence="7" id="KW-1133">Transmembrane helix</keyword>
<protein>
    <submittedName>
        <fullName evidence="9">Mitogen-activated protein kinase kinase kinase 14</fullName>
    </submittedName>
</protein>
<keyword evidence="2 5" id="KW-0547">Nucleotide-binding</keyword>